<protein>
    <submittedName>
        <fullName evidence="1">Uncharacterized protein</fullName>
    </submittedName>
</protein>
<proteinExistence type="predicted"/>
<organism evidence="1 2">
    <name type="scientific">Streptomyces peucetius</name>
    <dbReference type="NCBI Taxonomy" id="1950"/>
    <lineage>
        <taxon>Bacteria</taxon>
        <taxon>Bacillati</taxon>
        <taxon>Actinomycetota</taxon>
        <taxon>Actinomycetes</taxon>
        <taxon>Kitasatosporales</taxon>
        <taxon>Streptomycetaceae</taxon>
        <taxon>Streptomyces</taxon>
    </lineage>
</organism>
<reference evidence="1" key="1">
    <citation type="submission" date="2022-10" db="EMBL/GenBank/DDBJ databases">
        <title>Cytochrome P450 Catalyzes Benzene Ring Formation in the Biosynthesis of Trialkyl-Substituted Aromatic Polyketides.</title>
        <authorList>
            <person name="Zhao E."/>
            <person name="Ge H."/>
        </authorList>
    </citation>
    <scope>NUCLEOTIDE SEQUENCE</scope>
    <source>
        <strain evidence="1">NA0869</strain>
    </source>
</reference>
<name>A0ABY6IFT3_STRPE</name>
<sequence length="164" mass="18520">MLRAVEITAELTLPPPREHFHNLHWQRKLDLSLDCFVCERTGRTTRFEYGEERAVCTGDARVEHPAAARVAGFDVTSVQDRLRIRSVVDYWWAPFHDTKRDRPATALTRAPWVRLYLGYHCAESGKEGAFSTQSNMVRPVSTACAHCAAPLAADDRSPGIRLLT</sequence>
<evidence type="ECO:0000313" key="1">
    <source>
        <dbReference type="EMBL" id="UYQ65589.1"/>
    </source>
</evidence>
<dbReference type="EMBL" id="CP107567">
    <property type="protein sequence ID" value="UYQ65589.1"/>
    <property type="molecule type" value="Genomic_DNA"/>
</dbReference>
<gene>
    <name evidence="1" type="ORF">OGH68_31740</name>
</gene>
<accession>A0ABY6IFT3</accession>
<dbReference type="RefSeq" id="WP_264248818.1">
    <property type="nucleotide sequence ID" value="NZ_CP107567.1"/>
</dbReference>
<keyword evidence="2" id="KW-1185">Reference proteome</keyword>
<evidence type="ECO:0000313" key="2">
    <source>
        <dbReference type="Proteomes" id="UP001163878"/>
    </source>
</evidence>
<dbReference type="Proteomes" id="UP001163878">
    <property type="component" value="Chromosome"/>
</dbReference>